<proteinExistence type="predicted"/>
<protein>
    <submittedName>
        <fullName evidence="1">Uncharacterized protein</fullName>
    </submittedName>
</protein>
<name>A0ABD1X6U9_9LAMI</name>
<keyword evidence="2" id="KW-1185">Reference proteome</keyword>
<comment type="caution">
    <text evidence="1">The sequence shown here is derived from an EMBL/GenBank/DDBJ whole genome shotgun (WGS) entry which is preliminary data.</text>
</comment>
<gene>
    <name evidence="1" type="ORF">Fot_02438</name>
</gene>
<accession>A0ABD1X6U9</accession>
<reference evidence="2" key="1">
    <citation type="submission" date="2024-07" db="EMBL/GenBank/DDBJ databases">
        <title>Two chromosome-level genome assemblies of Korean endemic species Abeliophyllum distichum and Forsythia ovata (Oleaceae).</title>
        <authorList>
            <person name="Jang H."/>
        </authorList>
    </citation>
    <scope>NUCLEOTIDE SEQUENCE [LARGE SCALE GENOMIC DNA]</scope>
</reference>
<evidence type="ECO:0000313" key="1">
    <source>
        <dbReference type="EMBL" id="KAL2557699.1"/>
    </source>
</evidence>
<dbReference type="Proteomes" id="UP001604277">
    <property type="component" value="Unassembled WGS sequence"/>
</dbReference>
<sequence>MESFPKELGTFLPRQTTIGVRLVMKRKGRKATALCNGIVIISKYFKRNSLAVEYFFGLKPIGLYIKDVSFATNQTEHHLEVGNTSYGNYNFSAKRHLLVSLVLFPCIYYKGGMLGEQSASLPRASVLTEGQHAG</sequence>
<evidence type="ECO:0000313" key="2">
    <source>
        <dbReference type="Proteomes" id="UP001604277"/>
    </source>
</evidence>
<organism evidence="1 2">
    <name type="scientific">Forsythia ovata</name>
    <dbReference type="NCBI Taxonomy" id="205694"/>
    <lineage>
        <taxon>Eukaryota</taxon>
        <taxon>Viridiplantae</taxon>
        <taxon>Streptophyta</taxon>
        <taxon>Embryophyta</taxon>
        <taxon>Tracheophyta</taxon>
        <taxon>Spermatophyta</taxon>
        <taxon>Magnoliopsida</taxon>
        <taxon>eudicotyledons</taxon>
        <taxon>Gunneridae</taxon>
        <taxon>Pentapetalae</taxon>
        <taxon>asterids</taxon>
        <taxon>lamiids</taxon>
        <taxon>Lamiales</taxon>
        <taxon>Oleaceae</taxon>
        <taxon>Forsythieae</taxon>
        <taxon>Forsythia</taxon>
    </lineage>
</organism>
<dbReference type="AlphaFoldDB" id="A0ABD1X6U9"/>
<dbReference type="EMBL" id="JBFOLJ010000001">
    <property type="protein sequence ID" value="KAL2557699.1"/>
    <property type="molecule type" value="Genomic_DNA"/>
</dbReference>